<evidence type="ECO:0000256" key="1">
    <source>
        <dbReference type="SAM" id="MobiDB-lite"/>
    </source>
</evidence>
<name>A0AAW3IU68_VIBPH</name>
<sequence length="59" mass="6797">MLRASKELAVMMGMMLWCEVDLMKDRSKIPDDQQSNTEKYNSAMPRSENGLPRKVHLNA</sequence>
<organism evidence="2 3">
    <name type="scientific">Vibrio parahaemolyticus</name>
    <dbReference type="NCBI Taxonomy" id="670"/>
    <lineage>
        <taxon>Bacteria</taxon>
        <taxon>Pseudomonadati</taxon>
        <taxon>Pseudomonadota</taxon>
        <taxon>Gammaproteobacteria</taxon>
        <taxon>Vibrionales</taxon>
        <taxon>Vibrionaceae</taxon>
        <taxon>Vibrio</taxon>
    </lineage>
</organism>
<reference evidence="2 3" key="1">
    <citation type="submission" date="2015-07" db="EMBL/GenBank/DDBJ databases">
        <title>Foodborne Vibrio parahaemolyticus Isolates.</title>
        <authorList>
            <person name="Ronholm J."/>
            <person name="Petronella N."/>
            <person name="Kenwell R."/>
            <person name="Banerjee S."/>
        </authorList>
    </citation>
    <scope>NUCLEOTIDE SEQUENCE [LARGE SCALE GENOMIC DNA]</scope>
    <source>
        <strain evidence="2 3">HS-06-05</strain>
    </source>
</reference>
<proteinExistence type="predicted"/>
<dbReference type="Proteomes" id="UP000037697">
    <property type="component" value="Unassembled WGS sequence"/>
</dbReference>
<protein>
    <submittedName>
        <fullName evidence="2">Uncharacterized protein</fullName>
    </submittedName>
</protein>
<evidence type="ECO:0000313" key="2">
    <source>
        <dbReference type="EMBL" id="KOY28557.1"/>
    </source>
</evidence>
<dbReference type="AlphaFoldDB" id="A0AAW3IU68"/>
<gene>
    <name evidence="2" type="ORF">ACX05_17915</name>
</gene>
<feature type="region of interest" description="Disordered" evidence="1">
    <location>
        <begin position="28"/>
        <end position="59"/>
    </location>
</feature>
<evidence type="ECO:0000313" key="3">
    <source>
        <dbReference type="Proteomes" id="UP000037697"/>
    </source>
</evidence>
<dbReference type="EMBL" id="LIRS01000092">
    <property type="protein sequence ID" value="KOY28557.1"/>
    <property type="molecule type" value="Genomic_DNA"/>
</dbReference>
<comment type="caution">
    <text evidence="2">The sequence shown here is derived from an EMBL/GenBank/DDBJ whole genome shotgun (WGS) entry which is preliminary data.</text>
</comment>
<accession>A0AAW3IU68</accession>